<comment type="caution">
    <text evidence="2">The sequence shown here is derived from an EMBL/GenBank/DDBJ whole genome shotgun (WGS) entry which is preliminary data.</text>
</comment>
<feature type="region of interest" description="Disordered" evidence="1">
    <location>
        <begin position="21"/>
        <end position="42"/>
    </location>
</feature>
<reference evidence="2 3" key="1">
    <citation type="submission" date="2023-09" db="EMBL/GenBank/DDBJ databases">
        <authorList>
            <person name="Wang M."/>
        </authorList>
    </citation>
    <scope>NUCLEOTIDE SEQUENCE [LARGE SCALE GENOMIC DNA]</scope>
    <source>
        <strain evidence="2">GT-2023</strain>
        <tissue evidence="2">Liver</tissue>
    </source>
</reference>
<protein>
    <submittedName>
        <fullName evidence="2">Uncharacterized protein</fullName>
    </submittedName>
</protein>
<accession>A0ABR3MLE9</accession>
<evidence type="ECO:0000313" key="3">
    <source>
        <dbReference type="Proteomes" id="UP001558613"/>
    </source>
</evidence>
<dbReference type="EMBL" id="JAYMGO010000011">
    <property type="protein sequence ID" value="KAL1265446.1"/>
    <property type="molecule type" value="Genomic_DNA"/>
</dbReference>
<keyword evidence="3" id="KW-1185">Reference proteome</keyword>
<feature type="compositionally biased region" description="Basic and acidic residues" evidence="1">
    <location>
        <begin position="28"/>
        <end position="39"/>
    </location>
</feature>
<name>A0ABR3MLE9_9TELE</name>
<gene>
    <name evidence="2" type="ORF">QQF64_003473</name>
</gene>
<evidence type="ECO:0000313" key="2">
    <source>
        <dbReference type="EMBL" id="KAL1265446.1"/>
    </source>
</evidence>
<organism evidence="2 3">
    <name type="scientific">Cirrhinus molitorella</name>
    <name type="common">mud carp</name>
    <dbReference type="NCBI Taxonomy" id="172907"/>
    <lineage>
        <taxon>Eukaryota</taxon>
        <taxon>Metazoa</taxon>
        <taxon>Chordata</taxon>
        <taxon>Craniata</taxon>
        <taxon>Vertebrata</taxon>
        <taxon>Euteleostomi</taxon>
        <taxon>Actinopterygii</taxon>
        <taxon>Neopterygii</taxon>
        <taxon>Teleostei</taxon>
        <taxon>Ostariophysi</taxon>
        <taxon>Cypriniformes</taxon>
        <taxon>Cyprinidae</taxon>
        <taxon>Labeoninae</taxon>
        <taxon>Labeonini</taxon>
        <taxon>Cirrhinus</taxon>
    </lineage>
</organism>
<proteinExistence type="predicted"/>
<sequence>MSYKTHAKLIYSGITHNVKQTRTRSNRLGHDPDSTDHLKYRPVPIQVPGPLDQGSRHTSAGGVITLGAGVSHGGNPSKLSEDNAYNLHLNFQLPTDIQMQQEDTSLKECFARAAEEGGELFDGKTWTYVLTKGILYCQIGPQKQLVVPQDLRQPVPIWSSGQDSWFSPRRPGFDSRYGKVGSSLLPSSNGPHVFLRRKPFLASSRAAES</sequence>
<evidence type="ECO:0000256" key="1">
    <source>
        <dbReference type="SAM" id="MobiDB-lite"/>
    </source>
</evidence>
<dbReference type="Proteomes" id="UP001558613">
    <property type="component" value="Unassembled WGS sequence"/>
</dbReference>